<dbReference type="Proteomes" id="UP000050509">
    <property type="component" value="Unassembled WGS sequence"/>
</dbReference>
<protein>
    <submittedName>
        <fullName evidence="2">Uncharacterized protein</fullName>
    </submittedName>
</protein>
<name>A0A0P9H3B8_9CHLR</name>
<feature type="transmembrane region" description="Helical" evidence="1">
    <location>
        <begin position="6"/>
        <end position="28"/>
    </location>
</feature>
<gene>
    <name evidence="2" type="ORF">SE17_37795</name>
</gene>
<dbReference type="AlphaFoldDB" id="A0A0P9H3B8"/>
<reference evidence="2 3" key="1">
    <citation type="submission" date="2015-09" db="EMBL/GenBank/DDBJ databases">
        <title>Draft genome sequence of Kouleothrix aurantiaca JCM 19913.</title>
        <authorList>
            <person name="Hemp J."/>
        </authorList>
    </citation>
    <scope>NUCLEOTIDE SEQUENCE [LARGE SCALE GENOMIC DNA]</scope>
    <source>
        <strain evidence="2 3">COM-B</strain>
    </source>
</reference>
<organism evidence="2 3">
    <name type="scientific">Kouleothrix aurantiaca</name>
    <dbReference type="NCBI Taxonomy" id="186479"/>
    <lineage>
        <taxon>Bacteria</taxon>
        <taxon>Bacillati</taxon>
        <taxon>Chloroflexota</taxon>
        <taxon>Chloroflexia</taxon>
        <taxon>Chloroflexales</taxon>
        <taxon>Roseiflexineae</taxon>
        <taxon>Roseiflexaceae</taxon>
        <taxon>Kouleothrix</taxon>
    </lineage>
</organism>
<evidence type="ECO:0000256" key="1">
    <source>
        <dbReference type="SAM" id="Phobius"/>
    </source>
</evidence>
<accession>A0A0P9H3B8</accession>
<keyword evidence="1" id="KW-1133">Transmembrane helix</keyword>
<evidence type="ECO:0000313" key="2">
    <source>
        <dbReference type="EMBL" id="KPV48488.1"/>
    </source>
</evidence>
<keyword evidence="1" id="KW-0812">Transmembrane</keyword>
<dbReference type="EMBL" id="LJCR01002612">
    <property type="protein sequence ID" value="KPV48488.1"/>
    <property type="molecule type" value="Genomic_DNA"/>
</dbReference>
<proteinExistence type="predicted"/>
<evidence type="ECO:0000313" key="3">
    <source>
        <dbReference type="Proteomes" id="UP000050509"/>
    </source>
</evidence>
<keyword evidence="3" id="KW-1185">Reference proteome</keyword>
<comment type="caution">
    <text evidence="2">The sequence shown here is derived from an EMBL/GenBank/DDBJ whole genome shotgun (WGS) entry which is preliminary data.</text>
</comment>
<feature type="non-terminal residue" evidence="2">
    <location>
        <position position="309"/>
    </location>
</feature>
<sequence length="309" mass="33340">MLTVLTFTVVGLIIVAVIAVIDIILTIICESGADALKQVPGMGGGCFTLGGAATKIIAKVLYSFDSMVDLEHKSADGTSDLVLAGQFITNLHDPLQGYVTGNSIDLTLPITTTVQHKPPVPENWNHILPYLWLFSKENVRSSTFAYSLTPGQQDVKVARDQMRDAWAVSDGPKFAATQLYRAQARSEPTLTSLPLPQPGINRPLGLSLNMGYAVPAYECWMTPVLFPLVPVCYTRTLDGSSSSQIDQLRYDILPASLDAFMTLADKGNGGRGLGWDAFPALRDADNDGVLQRAYGGLDDDRSWDSDGDG</sequence>
<keyword evidence="1" id="KW-0472">Membrane</keyword>